<sequence length="112" mass="11920">MELSLTSTSNQHSRESNEEEKASGCATLMALLLGEALEDVLESSSAPTTIEASTSVMDQIPPLASVEAVSFEVPIDISEWTLVHVLTPSEDPVEFLIMASMALSEGQENVAP</sequence>
<feature type="region of interest" description="Disordered" evidence="1">
    <location>
        <begin position="1"/>
        <end position="23"/>
    </location>
</feature>
<organism evidence="2 3">
    <name type="scientific">Amborella trichopoda</name>
    <dbReference type="NCBI Taxonomy" id="13333"/>
    <lineage>
        <taxon>Eukaryota</taxon>
        <taxon>Viridiplantae</taxon>
        <taxon>Streptophyta</taxon>
        <taxon>Embryophyta</taxon>
        <taxon>Tracheophyta</taxon>
        <taxon>Spermatophyta</taxon>
        <taxon>Magnoliopsida</taxon>
        <taxon>Amborellales</taxon>
        <taxon>Amborellaceae</taxon>
        <taxon>Amborella</taxon>
    </lineage>
</organism>
<evidence type="ECO:0000256" key="1">
    <source>
        <dbReference type="SAM" id="MobiDB-lite"/>
    </source>
</evidence>
<name>U5D8D3_AMBTC</name>
<dbReference type="Proteomes" id="UP000017836">
    <property type="component" value="Unassembled WGS sequence"/>
</dbReference>
<feature type="compositionally biased region" description="Basic and acidic residues" evidence="1">
    <location>
        <begin position="12"/>
        <end position="22"/>
    </location>
</feature>
<keyword evidence="3" id="KW-1185">Reference proteome</keyword>
<evidence type="ECO:0000313" key="3">
    <source>
        <dbReference type="Proteomes" id="UP000017836"/>
    </source>
</evidence>
<accession>U5D8D3</accession>
<protein>
    <submittedName>
        <fullName evidence="2">Uncharacterized protein</fullName>
    </submittedName>
</protein>
<dbReference type="EMBL" id="KI392418">
    <property type="protein sequence ID" value="ERN16628.1"/>
    <property type="molecule type" value="Genomic_DNA"/>
</dbReference>
<gene>
    <name evidence="2" type="ORF">AMTR_s00051p00077950</name>
</gene>
<dbReference type="Gramene" id="ERN16628">
    <property type="protein sequence ID" value="ERN16628"/>
    <property type="gene ID" value="AMTR_s00051p00077950"/>
</dbReference>
<proteinExistence type="predicted"/>
<evidence type="ECO:0000313" key="2">
    <source>
        <dbReference type="EMBL" id="ERN16628.1"/>
    </source>
</evidence>
<feature type="compositionally biased region" description="Polar residues" evidence="1">
    <location>
        <begin position="1"/>
        <end position="11"/>
    </location>
</feature>
<reference evidence="3" key="1">
    <citation type="journal article" date="2013" name="Science">
        <title>The Amborella genome and the evolution of flowering plants.</title>
        <authorList>
            <consortium name="Amborella Genome Project"/>
        </authorList>
    </citation>
    <scope>NUCLEOTIDE SEQUENCE [LARGE SCALE GENOMIC DNA]</scope>
</reference>
<dbReference type="AlphaFoldDB" id="U5D8D3"/>
<dbReference type="HOGENOM" id="CLU_2149227_0_0_1"/>